<dbReference type="InterPro" id="IPR010610">
    <property type="entry name" value="EryCIII-like_C"/>
</dbReference>
<feature type="compositionally biased region" description="Polar residues" evidence="2">
    <location>
        <begin position="661"/>
        <end position="702"/>
    </location>
</feature>
<feature type="compositionally biased region" description="Polar residues" evidence="2">
    <location>
        <begin position="1"/>
        <end position="16"/>
    </location>
</feature>
<evidence type="ECO:0008006" key="7">
    <source>
        <dbReference type="Google" id="ProtNLM"/>
    </source>
</evidence>
<accession>A0AAN7T7N4</accession>
<dbReference type="InterPro" id="IPR002213">
    <property type="entry name" value="UDP_glucos_trans"/>
</dbReference>
<dbReference type="AlphaFoldDB" id="A0AAN7T7N4"/>
<evidence type="ECO:0000313" key="5">
    <source>
        <dbReference type="EMBL" id="KAK5105792.1"/>
    </source>
</evidence>
<feature type="compositionally biased region" description="Polar residues" evidence="2">
    <location>
        <begin position="1014"/>
        <end position="1023"/>
    </location>
</feature>
<organism evidence="5 6">
    <name type="scientific">Meristemomyces frigidus</name>
    <dbReference type="NCBI Taxonomy" id="1508187"/>
    <lineage>
        <taxon>Eukaryota</taxon>
        <taxon>Fungi</taxon>
        <taxon>Dikarya</taxon>
        <taxon>Ascomycota</taxon>
        <taxon>Pezizomycotina</taxon>
        <taxon>Dothideomycetes</taxon>
        <taxon>Dothideomycetidae</taxon>
        <taxon>Mycosphaerellales</taxon>
        <taxon>Teratosphaeriaceae</taxon>
        <taxon>Meristemomyces</taxon>
    </lineage>
</organism>
<feature type="compositionally biased region" description="Low complexity" evidence="2">
    <location>
        <begin position="32"/>
        <end position="42"/>
    </location>
</feature>
<evidence type="ECO:0000259" key="3">
    <source>
        <dbReference type="Pfam" id="PF03033"/>
    </source>
</evidence>
<feature type="compositionally biased region" description="Low complexity" evidence="2">
    <location>
        <begin position="1064"/>
        <end position="1077"/>
    </location>
</feature>
<dbReference type="CDD" id="cd03784">
    <property type="entry name" value="GT1_Gtf-like"/>
    <property type="match status" value="1"/>
</dbReference>
<dbReference type="GO" id="GO:0005975">
    <property type="term" value="P:carbohydrate metabolic process"/>
    <property type="evidence" value="ECO:0007669"/>
    <property type="project" value="InterPro"/>
</dbReference>
<feature type="region of interest" description="Disordered" evidence="2">
    <location>
        <begin position="965"/>
        <end position="1215"/>
    </location>
</feature>
<feature type="region of interest" description="Disordered" evidence="2">
    <location>
        <begin position="1"/>
        <end position="51"/>
    </location>
</feature>
<feature type="domain" description="Glycosyltransferase family 28 N-terminal" evidence="3">
    <location>
        <begin position="135"/>
        <end position="293"/>
    </location>
</feature>
<dbReference type="Gene3D" id="3.40.50.2000">
    <property type="entry name" value="Glycogen Phosphorylase B"/>
    <property type="match status" value="2"/>
</dbReference>
<dbReference type="PANTHER" id="PTHR48050:SF13">
    <property type="entry name" value="STEROL 3-BETA-GLUCOSYLTRANSFERASE UGT80A2"/>
    <property type="match status" value="1"/>
</dbReference>
<keyword evidence="1" id="KW-0808">Transferase</keyword>
<dbReference type="GO" id="GO:0016906">
    <property type="term" value="F:sterol 3-beta-glucosyltransferase activity"/>
    <property type="evidence" value="ECO:0007669"/>
    <property type="project" value="UniProtKB-ARBA"/>
</dbReference>
<evidence type="ECO:0000256" key="1">
    <source>
        <dbReference type="ARBA" id="ARBA00022679"/>
    </source>
</evidence>
<feature type="compositionally biased region" description="Polar residues" evidence="2">
    <location>
        <begin position="738"/>
        <end position="752"/>
    </location>
</feature>
<dbReference type="InterPro" id="IPR004276">
    <property type="entry name" value="GlycoTrans_28_N"/>
</dbReference>
<dbReference type="FunFam" id="3.40.50.2000:FF:000100">
    <property type="entry name" value="Glycosyltransferase family 1 protein"/>
    <property type="match status" value="1"/>
</dbReference>
<feature type="domain" description="Erythromycin biosynthesis protein CIII-like C-terminal" evidence="4">
    <location>
        <begin position="448"/>
        <end position="555"/>
    </location>
</feature>
<dbReference type="PANTHER" id="PTHR48050">
    <property type="entry name" value="STEROL 3-BETA-GLUCOSYLTRANSFERASE"/>
    <property type="match status" value="1"/>
</dbReference>
<feature type="compositionally biased region" description="Low complexity" evidence="2">
    <location>
        <begin position="713"/>
        <end position="730"/>
    </location>
</feature>
<dbReference type="Proteomes" id="UP001310890">
    <property type="component" value="Unassembled WGS sequence"/>
</dbReference>
<dbReference type="SUPFAM" id="SSF53756">
    <property type="entry name" value="UDP-Glycosyltransferase/glycogen phosphorylase"/>
    <property type="match status" value="1"/>
</dbReference>
<name>A0AAN7T7N4_9PEZI</name>
<comment type="caution">
    <text evidence="5">The sequence shown here is derived from an EMBL/GenBank/DDBJ whole genome shotgun (WGS) entry which is preliminary data.</text>
</comment>
<evidence type="ECO:0000256" key="2">
    <source>
        <dbReference type="SAM" id="MobiDB-lite"/>
    </source>
</evidence>
<feature type="compositionally biased region" description="Basic and acidic residues" evidence="2">
    <location>
        <begin position="1204"/>
        <end position="1215"/>
    </location>
</feature>
<reference evidence="5" key="1">
    <citation type="submission" date="2023-08" db="EMBL/GenBank/DDBJ databases">
        <title>Black Yeasts Isolated from many extreme environments.</title>
        <authorList>
            <person name="Coleine C."/>
            <person name="Stajich J.E."/>
            <person name="Selbmann L."/>
        </authorList>
    </citation>
    <scope>NUCLEOTIDE SEQUENCE</scope>
    <source>
        <strain evidence="5">CCFEE 5401</strain>
    </source>
</reference>
<dbReference type="InterPro" id="IPR050426">
    <property type="entry name" value="Glycosyltransferase_28"/>
</dbReference>
<gene>
    <name evidence="5" type="ORF">LTR62_002154</name>
</gene>
<evidence type="ECO:0000313" key="6">
    <source>
        <dbReference type="Proteomes" id="UP001310890"/>
    </source>
</evidence>
<dbReference type="EMBL" id="JAVRRL010000154">
    <property type="protein sequence ID" value="KAK5105792.1"/>
    <property type="molecule type" value="Genomic_DNA"/>
</dbReference>
<dbReference type="FunFam" id="3.40.50.2000:FF:000009">
    <property type="entry name" value="Sterol 3-beta-glucosyltransferase UGT80A2"/>
    <property type="match status" value="1"/>
</dbReference>
<evidence type="ECO:0000259" key="4">
    <source>
        <dbReference type="Pfam" id="PF06722"/>
    </source>
</evidence>
<feature type="compositionally biased region" description="Polar residues" evidence="2">
    <location>
        <begin position="1032"/>
        <end position="1063"/>
    </location>
</feature>
<feature type="region of interest" description="Disordered" evidence="2">
    <location>
        <begin position="660"/>
        <end position="761"/>
    </location>
</feature>
<dbReference type="Pfam" id="PF03033">
    <property type="entry name" value="Glyco_transf_28"/>
    <property type="match status" value="1"/>
</dbReference>
<sequence>MATPSSSNAVRQQTEATAAVLDDLGRPTRPGSTLTESDLSTTDIDEHELAPPAYGDVYGEIHHEKDGLGTSARVTDDGRVNIRINQLNRRLSQTFIPALRQQVQSEQDSIPPPAPYIPPSLGGSGDVLPPPRLSVVIQVVGSRGDVQPFIALGKVLKDTYGHRVRLATHPNFKDFVQEHGLEFFSIGGDPSRLMAYMVKNPGLMPGFRSLASGDVRERKKDVAEYIQGCWRSCYKAGNGMGDADDTADSEARPFVADCIIANPPSFAHIHCAEKLGIPLHIMFTMPYSPTQAFPHPLANIQSNTDPLFTNYMSYAMIEILSWQALGDILNRFRAKCLGLDPISLIWAPGVLQRLRVPHTYCWSPALIPKPKDWGPHISISGFFDLASNYSPDPKLQAFLEAGPAPVYIGFGSIVVDDPNSLTELIFEAVRKTGQRVLLSAGWGGIGAGRVPDGVFLLGNVPHDWLFKRVSCVVHHGGAGTTAAGITAGRPTLVVPFFGDQPFWGAMVAQAGAGPEPIPYKQLTAENLANAIDFCLKPASLERARGLASKVAAENGSDVGAQSFHQFLDVDRLRCTLAPTRPAAWRIRRTKIRLSTFAACTLANANLLDFNDLKLYRPREYETDEGPWDPVSGFGAGVFGAFSSMVMGLMDVPGETMKALQIPTSQSRQQSQALRTRTSRSGNSEVSGQWTPPSSRGQSQTSLKLRDSGSQKPSRLSRLTQSRSSTSQSSSEVNRTRSIDSCSGRDSTTSGDQNLLRPIGIDPRKGIGRITKAALQSPMNLSLDITKGFHNAPKLWGDDTIRPHQQVTGLKSGFQAIGKEFGYGMYDGLTGLVTQPWKGAQKEGTTGFLKGLGKGIGGFAVKPGAALFAIPAYFMKGAHKEAQKLYGSNVQSFILASRAAQGYEEWQLSSEKEQSDVIERWGLVQKYLKRKEQNGPSQMVRDVIDAQRGNDSTALEALGGFEGARAAVQSGSGAEPPTRHWDSIDPSTTGAQIPRRPVNSPQASERDRDAPPSGLRSTSRTNTGFEIEDRHLSSSISAEVQPSTHQVSASASQANGTEALTPSESRQQSYSDSNWSSSMDHALNSDEEEEFEQAQRRSGHLAAAETPVIVAGPSSASAASPSQQAPSYTDRSHLGGTNQRDFQAQQQRAGGFGRGEKTAEEKSEEEVVLAHVKKQSLLEAEHRANGRGVGATGQGLWEQEEEEEAVRRAVEMSLRE</sequence>
<proteinExistence type="predicted"/>
<protein>
    <recommendedName>
        <fullName evidence="7">Glycosyltransferase family 28 N-terminal domain-containing protein</fullName>
    </recommendedName>
</protein>
<feature type="compositionally biased region" description="Low complexity" evidence="2">
    <location>
        <begin position="1112"/>
        <end position="1126"/>
    </location>
</feature>
<dbReference type="Pfam" id="PF06722">
    <property type="entry name" value="EryCIII-like_C"/>
    <property type="match status" value="1"/>
</dbReference>